<keyword evidence="1" id="KW-0812">Transmembrane</keyword>
<feature type="transmembrane region" description="Helical" evidence="1">
    <location>
        <begin position="186"/>
        <end position="209"/>
    </location>
</feature>
<dbReference type="AlphaFoldDB" id="A0A9X1XMT8"/>
<reference evidence="2" key="1">
    <citation type="submission" date="2022-04" db="EMBL/GenBank/DDBJ databases">
        <title>Flavobacterium pygoscelis sp. nov. isolated from Chinstrap chick (Pygoscelis antarcticus).</title>
        <authorList>
            <person name="Irgang R."/>
            <person name="Poblete-Morales M."/>
            <person name="Avendano-Herrera R."/>
        </authorList>
    </citation>
    <scope>NUCLEOTIDE SEQUENCE</scope>
    <source>
        <strain evidence="2">I-SCBP12n</strain>
    </source>
</reference>
<keyword evidence="1" id="KW-0472">Membrane</keyword>
<comment type="caution">
    <text evidence="2">The sequence shown here is derived from an EMBL/GenBank/DDBJ whole genome shotgun (WGS) entry which is preliminary data.</text>
</comment>
<protein>
    <submittedName>
        <fullName evidence="2">Uncharacterized protein</fullName>
    </submittedName>
</protein>
<dbReference type="RefSeq" id="WP_248427296.1">
    <property type="nucleotide sequence ID" value="NZ_JALNUB010000001.1"/>
</dbReference>
<accession>A0A9X1XMT8</accession>
<gene>
    <name evidence="2" type="ORF">MW871_01305</name>
</gene>
<feature type="transmembrane region" description="Helical" evidence="1">
    <location>
        <begin position="163"/>
        <end position="180"/>
    </location>
</feature>
<keyword evidence="3" id="KW-1185">Reference proteome</keyword>
<dbReference type="Proteomes" id="UP001139260">
    <property type="component" value="Unassembled WGS sequence"/>
</dbReference>
<feature type="transmembrane region" description="Helical" evidence="1">
    <location>
        <begin position="91"/>
        <end position="109"/>
    </location>
</feature>
<dbReference type="EMBL" id="JALNUB010000001">
    <property type="protein sequence ID" value="MCK8140520.1"/>
    <property type="molecule type" value="Genomic_DNA"/>
</dbReference>
<evidence type="ECO:0000313" key="2">
    <source>
        <dbReference type="EMBL" id="MCK8140520.1"/>
    </source>
</evidence>
<feature type="transmembrane region" description="Helical" evidence="1">
    <location>
        <begin position="121"/>
        <end position="143"/>
    </location>
</feature>
<evidence type="ECO:0000313" key="3">
    <source>
        <dbReference type="Proteomes" id="UP001139260"/>
    </source>
</evidence>
<sequence>MNLTNQQITQINEILVLNGLDYEDLKLEVTDHIASEIEVLMEENTLSFEDNLKTIFEKWKPELQPSFSGLVGFTNPRIMTNKCHKLLRKQLLNFISISFLMAIISVLFFRNSNNTSLLINIQAVLKPFILIELCLVLSALFFVWKSRHQTTYSYLMKKKSINLIIFLFLLGIGVFPVRLNHADIKIAFISIFFAISYTVYTGIYLQLVYKHFQFEKKLSISNS</sequence>
<proteinExistence type="predicted"/>
<organism evidence="2 3">
    <name type="scientific">Flavobacterium pygoscelis</name>
    <dbReference type="NCBI Taxonomy" id="2893176"/>
    <lineage>
        <taxon>Bacteria</taxon>
        <taxon>Pseudomonadati</taxon>
        <taxon>Bacteroidota</taxon>
        <taxon>Flavobacteriia</taxon>
        <taxon>Flavobacteriales</taxon>
        <taxon>Flavobacteriaceae</taxon>
        <taxon>Flavobacterium</taxon>
    </lineage>
</organism>
<evidence type="ECO:0000256" key="1">
    <source>
        <dbReference type="SAM" id="Phobius"/>
    </source>
</evidence>
<name>A0A9X1XMT8_9FLAO</name>
<keyword evidence="1" id="KW-1133">Transmembrane helix</keyword>